<evidence type="ECO:0000256" key="7">
    <source>
        <dbReference type="ARBA" id="ARBA00023136"/>
    </source>
</evidence>
<keyword evidence="7 10" id="KW-0472">Membrane</keyword>
<dbReference type="PANTHER" id="PTHR31826">
    <property type="entry name" value="NICALIN"/>
    <property type="match status" value="1"/>
</dbReference>
<keyword evidence="4" id="KW-0732">Signal</keyword>
<dbReference type="Pfam" id="PF04389">
    <property type="entry name" value="Peptidase_M28"/>
    <property type="match status" value="1"/>
</dbReference>
<protein>
    <recommendedName>
        <fullName evidence="9">BOS complex subunit NCLN</fullName>
    </recommendedName>
</protein>
<comment type="caution">
    <text evidence="12">The sequence shown here is derived from an EMBL/GenBank/DDBJ whole genome shotgun (WGS) entry which is preliminary data.</text>
</comment>
<organism evidence="12 13">
    <name type="scientific">Hypsibius exemplaris</name>
    <name type="common">Freshwater tardigrade</name>
    <dbReference type="NCBI Taxonomy" id="2072580"/>
    <lineage>
        <taxon>Eukaryota</taxon>
        <taxon>Metazoa</taxon>
        <taxon>Ecdysozoa</taxon>
        <taxon>Tardigrada</taxon>
        <taxon>Eutardigrada</taxon>
        <taxon>Parachela</taxon>
        <taxon>Hypsibioidea</taxon>
        <taxon>Hypsibiidae</taxon>
        <taxon>Hypsibius</taxon>
    </lineage>
</organism>
<evidence type="ECO:0000256" key="10">
    <source>
        <dbReference type="SAM" id="Phobius"/>
    </source>
</evidence>
<evidence type="ECO:0000256" key="4">
    <source>
        <dbReference type="ARBA" id="ARBA00022729"/>
    </source>
</evidence>
<evidence type="ECO:0000259" key="11">
    <source>
        <dbReference type="Pfam" id="PF04389"/>
    </source>
</evidence>
<dbReference type="GO" id="GO:0009966">
    <property type="term" value="P:regulation of signal transduction"/>
    <property type="evidence" value="ECO:0007669"/>
    <property type="project" value="InterPro"/>
</dbReference>
<feature type="transmembrane region" description="Helical" evidence="10">
    <location>
        <begin position="16"/>
        <end position="34"/>
    </location>
</feature>
<dbReference type="SUPFAM" id="SSF53187">
    <property type="entry name" value="Zn-dependent exopeptidases"/>
    <property type="match status" value="1"/>
</dbReference>
<evidence type="ECO:0000256" key="2">
    <source>
        <dbReference type="ARBA" id="ARBA00007717"/>
    </source>
</evidence>
<comment type="subcellular location">
    <subcellularLocation>
        <location evidence="1">Endoplasmic reticulum membrane</location>
        <topology evidence="1">Single-pass membrane protein</topology>
    </subcellularLocation>
</comment>
<accession>A0A9X6ND46</accession>
<comment type="similarity">
    <text evidence="2">Belongs to the nicastrin family.</text>
</comment>
<name>A0A9X6ND46_HYPEX</name>
<dbReference type="Proteomes" id="UP000192578">
    <property type="component" value="Unassembled WGS sequence"/>
</dbReference>
<evidence type="ECO:0000256" key="3">
    <source>
        <dbReference type="ARBA" id="ARBA00022692"/>
    </source>
</evidence>
<evidence type="ECO:0000313" key="12">
    <source>
        <dbReference type="EMBL" id="OWA50521.1"/>
    </source>
</evidence>
<evidence type="ECO:0000256" key="8">
    <source>
        <dbReference type="ARBA" id="ARBA00023180"/>
    </source>
</evidence>
<evidence type="ECO:0000256" key="6">
    <source>
        <dbReference type="ARBA" id="ARBA00022989"/>
    </source>
</evidence>
<evidence type="ECO:0000256" key="5">
    <source>
        <dbReference type="ARBA" id="ARBA00022824"/>
    </source>
</evidence>
<feature type="domain" description="Peptidase M28" evidence="11">
    <location>
        <begin position="215"/>
        <end position="378"/>
    </location>
</feature>
<dbReference type="GO" id="GO:0005789">
    <property type="term" value="C:endoplasmic reticulum membrane"/>
    <property type="evidence" value="ECO:0007669"/>
    <property type="project" value="UniProtKB-SubCell"/>
</dbReference>
<proteinExistence type="inferred from homology"/>
<keyword evidence="13" id="KW-1185">Reference proteome</keyword>
<keyword evidence="5" id="KW-0256">Endoplasmic reticulum</keyword>
<keyword evidence="6 10" id="KW-1133">Transmembrane helix</keyword>
<dbReference type="AlphaFoldDB" id="A0A9X6ND46"/>
<evidence type="ECO:0000313" key="13">
    <source>
        <dbReference type="Proteomes" id="UP000192578"/>
    </source>
</evidence>
<dbReference type="InterPro" id="IPR016574">
    <property type="entry name" value="Nicalin"/>
</dbReference>
<dbReference type="Gene3D" id="3.40.630.10">
    <property type="entry name" value="Zn peptidases"/>
    <property type="match status" value="1"/>
</dbReference>
<reference evidence="13" key="1">
    <citation type="submission" date="2017-01" db="EMBL/GenBank/DDBJ databases">
        <title>Comparative genomics of anhydrobiosis in the tardigrade Hypsibius dujardini.</title>
        <authorList>
            <person name="Yoshida Y."/>
            <person name="Koutsovoulos G."/>
            <person name="Laetsch D."/>
            <person name="Stevens L."/>
            <person name="Kumar S."/>
            <person name="Horikawa D."/>
            <person name="Ishino K."/>
            <person name="Komine S."/>
            <person name="Tomita M."/>
            <person name="Blaxter M."/>
            <person name="Arakawa K."/>
        </authorList>
    </citation>
    <scope>NUCLEOTIDE SEQUENCE [LARGE SCALE GENOMIC DNA]</scope>
    <source>
        <strain evidence="13">Z151</strain>
    </source>
</reference>
<keyword evidence="8" id="KW-0325">Glycoprotein</keyword>
<evidence type="ECO:0000256" key="1">
    <source>
        <dbReference type="ARBA" id="ARBA00004389"/>
    </source>
</evidence>
<dbReference type="EMBL" id="MTYJ01000195">
    <property type="protein sequence ID" value="OWA50521.1"/>
    <property type="molecule type" value="Genomic_DNA"/>
</dbReference>
<gene>
    <name evidence="12" type="ORF">BV898_15033</name>
</gene>
<evidence type="ECO:0000256" key="9">
    <source>
        <dbReference type="ARBA" id="ARBA00034873"/>
    </source>
</evidence>
<keyword evidence="3 10" id="KW-0812">Transmembrane</keyword>
<dbReference type="OrthoDB" id="5913609at2759"/>
<sequence length="571" mass="62265">MGADSAWDLFTHSAHSVLWLLIVPLTIILVGPAIRPAQAVHHFTFHRMQHYEFGGSVRGSPGVALNCEVRTLFAASVARRCLVLSWKEFLSADLTSIVNKGIVALVIAVPQNLSSILGEDRDLFIETEQTLLGLELQIPVYMVEVTPTVTEWLGSLSLHLGHSAPQTATEELLQQVTGDYYYLSSSLYAPKQITDVKITNFVGRLGQGPAIASESQPVILLVAHLDAAGIAPSLSYGANSDASGVAVILETIRVLEKLFKSQKSPPKSDIMVLVSGAGKFNYFGTKKWLDETAEGSDAALLTRIQYAVCLDGVGKSDQLRAFVSRPPREGSASFRVLEALNFTATDMSSSPIALVHKKINLAEDELAWEHEQFSLAKVPAFTLSTLVGNRPSERKSILDSSSGVDIDKLTEVTHILAKTLAAEMYGLNDSDTNVLHSSFLAVSRENLVSWMDLLTQQPRSLQTLVPEHPAVSAVKDYLTRHLSELNIKQLTTDKGDSDLVLYGPLEVSVTASRTKQPFFDLLVTTIIGIYGGILFLLIQYVDVIGLMRKLLTPLVVGSGVKLRTVKSLKYQ</sequence>
<feature type="transmembrane region" description="Helical" evidence="10">
    <location>
        <begin position="518"/>
        <end position="541"/>
    </location>
</feature>
<dbReference type="InterPro" id="IPR007484">
    <property type="entry name" value="Peptidase_M28"/>
</dbReference>